<evidence type="ECO:0000313" key="3">
    <source>
        <dbReference type="Proteomes" id="UP000023152"/>
    </source>
</evidence>
<dbReference type="GO" id="GO:0005634">
    <property type="term" value="C:nucleus"/>
    <property type="evidence" value="ECO:0007669"/>
    <property type="project" value="TreeGrafter"/>
</dbReference>
<sequence>YYYLEMENCSGGNLGSYIARNGGIGEENTKKVARGLLDALTTLNEMNFCHGDIRLENIVLKRQHKADRKRDIFAEVRLIDLDEATKVYSEEVYQNKYSDMWYYFSPEKFNPTLTGEEMKKADVWALAIVLLELLHGKHYFEKCSEALFRQAISNFSPVFPNASGGF</sequence>
<dbReference type="GO" id="GO:0005524">
    <property type="term" value="F:ATP binding"/>
    <property type="evidence" value="ECO:0007669"/>
    <property type="project" value="InterPro"/>
</dbReference>
<dbReference type="GO" id="GO:0004674">
    <property type="term" value="F:protein serine/threonine kinase activity"/>
    <property type="evidence" value="ECO:0007669"/>
    <property type="project" value="TreeGrafter"/>
</dbReference>
<feature type="domain" description="Protein kinase" evidence="1">
    <location>
        <begin position="1"/>
        <end position="166"/>
    </location>
</feature>
<feature type="non-terminal residue" evidence="2">
    <location>
        <position position="1"/>
    </location>
</feature>
<dbReference type="Proteomes" id="UP000023152">
    <property type="component" value="Unassembled WGS sequence"/>
</dbReference>
<feature type="non-terminal residue" evidence="2">
    <location>
        <position position="166"/>
    </location>
</feature>
<dbReference type="GO" id="GO:0044773">
    <property type="term" value="P:mitotic DNA damage checkpoint signaling"/>
    <property type="evidence" value="ECO:0007669"/>
    <property type="project" value="TreeGrafter"/>
</dbReference>
<dbReference type="Pfam" id="PF00069">
    <property type="entry name" value="Pkinase"/>
    <property type="match status" value="1"/>
</dbReference>
<evidence type="ECO:0000259" key="1">
    <source>
        <dbReference type="PROSITE" id="PS50011"/>
    </source>
</evidence>
<organism evidence="2 3">
    <name type="scientific">Reticulomyxa filosa</name>
    <dbReference type="NCBI Taxonomy" id="46433"/>
    <lineage>
        <taxon>Eukaryota</taxon>
        <taxon>Sar</taxon>
        <taxon>Rhizaria</taxon>
        <taxon>Retaria</taxon>
        <taxon>Foraminifera</taxon>
        <taxon>Monothalamids</taxon>
        <taxon>Reticulomyxidae</taxon>
        <taxon>Reticulomyxa</taxon>
    </lineage>
</organism>
<dbReference type="EMBL" id="ASPP01031566">
    <property type="protein sequence ID" value="ETO03863.1"/>
    <property type="molecule type" value="Genomic_DNA"/>
</dbReference>
<accession>X6LPQ4</accession>
<evidence type="ECO:0000313" key="2">
    <source>
        <dbReference type="EMBL" id="ETO03863.1"/>
    </source>
</evidence>
<dbReference type="InterPro" id="IPR011009">
    <property type="entry name" value="Kinase-like_dom_sf"/>
</dbReference>
<dbReference type="AlphaFoldDB" id="X6LPQ4"/>
<dbReference type="SUPFAM" id="SSF56112">
    <property type="entry name" value="Protein kinase-like (PK-like)"/>
    <property type="match status" value="1"/>
</dbReference>
<comment type="caution">
    <text evidence="2">The sequence shown here is derived from an EMBL/GenBank/DDBJ whole genome shotgun (WGS) entry which is preliminary data.</text>
</comment>
<dbReference type="PANTHER" id="PTHR44167">
    <property type="entry name" value="OVARIAN-SPECIFIC SERINE/THREONINE-PROTEIN KINASE LOK-RELATED"/>
    <property type="match status" value="1"/>
</dbReference>
<dbReference type="OrthoDB" id="4062651at2759"/>
<dbReference type="InterPro" id="IPR008266">
    <property type="entry name" value="Tyr_kinase_AS"/>
</dbReference>
<keyword evidence="2" id="KW-0808">Transferase</keyword>
<proteinExistence type="predicted"/>
<dbReference type="InterPro" id="IPR000719">
    <property type="entry name" value="Prot_kinase_dom"/>
</dbReference>
<dbReference type="Gene3D" id="1.10.510.10">
    <property type="entry name" value="Transferase(Phosphotransferase) domain 1"/>
    <property type="match status" value="1"/>
</dbReference>
<dbReference type="PROSITE" id="PS50011">
    <property type="entry name" value="PROTEIN_KINASE_DOM"/>
    <property type="match status" value="1"/>
</dbReference>
<keyword evidence="2" id="KW-0418">Kinase</keyword>
<keyword evidence="3" id="KW-1185">Reference proteome</keyword>
<reference evidence="2 3" key="1">
    <citation type="journal article" date="2013" name="Curr. Biol.">
        <title>The Genome of the Foraminiferan Reticulomyxa filosa.</title>
        <authorList>
            <person name="Glockner G."/>
            <person name="Hulsmann N."/>
            <person name="Schleicher M."/>
            <person name="Noegel A.A."/>
            <person name="Eichinger L."/>
            <person name="Gallinger C."/>
            <person name="Pawlowski J."/>
            <person name="Sierra R."/>
            <person name="Euteneuer U."/>
            <person name="Pillet L."/>
            <person name="Moustafa A."/>
            <person name="Platzer M."/>
            <person name="Groth M."/>
            <person name="Szafranski K."/>
            <person name="Schliwa M."/>
        </authorList>
    </citation>
    <scope>NUCLEOTIDE SEQUENCE [LARGE SCALE GENOMIC DNA]</scope>
</reference>
<name>X6LPQ4_RETFI</name>
<dbReference type="PROSITE" id="PS00109">
    <property type="entry name" value="PROTEIN_KINASE_TYR"/>
    <property type="match status" value="1"/>
</dbReference>
<protein>
    <submittedName>
        <fullName evidence="2">CAMK family protein kinase</fullName>
    </submittedName>
</protein>
<dbReference type="PANTHER" id="PTHR44167:SF24">
    <property type="entry name" value="SERINE_THREONINE-PROTEIN KINASE CHK2"/>
    <property type="match status" value="1"/>
</dbReference>
<gene>
    <name evidence="2" type="ORF">RFI_33539</name>
</gene>